<dbReference type="EMBL" id="UGQC01000001">
    <property type="protein sequence ID" value="STZ00720.1"/>
    <property type="molecule type" value="Genomic_DNA"/>
</dbReference>
<evidence type="ECO:0000256" key="1">
    <source>
        <dbReference type="SAM" id="Phobius"/>
    </source>
</evidence>
<evidence type="ECO:0008006" key="4">
    <source>
        <dbReference type="Google" id="ProtNLM"/>
    </source>
</evidence>
<dbReference type="RefSeq" id="WP_115247952.1">
    <property type="nucleotide sequence ID" value="NZ_UGQC01000001.1"/>
</dbReference>
<dbReference type="Proteomes" id="UP000254107">
    <property type="component" value="Unassembled WGS sequence"/>
</dbReference>
<gene>
    <name evidence="2" type="ORF">NCTC7911_02130</name>
</gene>
<keyword evidence="3" id="KW-1185">Reference proteome</keyword>
<evidence type="ECO:0000313" key="2">
    <source>
        <dbReference type="EMBL" id="STZ00720.1"/>
    </source>
</evidence>
<reference evidence="2 3" key="1">
    <citation type="submission" date="2018-06" db="EMBL/GenBank/DDBJ databases">
        <authorList>
            <consortium name="Pathogen Informatics"/>
            <person name="Doyle S."/>
        </authorList>
    </citation>
    <scope>NUCLEOTIDE SEQUENCE [LARGE SCALE GENOMIC DNA]</scope>
    <source>
        <strain evidence="2 3">NCTC7911</strain>
    </source>
</reference>
<name>A0A378QJR8_MORLA</name>
<proteinExistence type="predicted"/>
<dbReference type="AlphaFoldDB" id="A0A378QJR8"/>
<keyword evidence="1" id="KW-0472">Membrane</keyword>
<keyword evidence="1" id="KW-1133">Transmembrane helix</keyword>
<keyword evidence="1" id="KW-0812">Transmembrane</keyword>
<evidence type="ECO:0000313" key="3">
    <source>
        <dbReference type="Proteomes" id="UP000254107"/>
    </source>
</evidence>
<organism evidence="2 3">
    <name type="scientific">Moraxella lacunata</name>
    <dbReference type="NCBI Taxonomy" id="477"/>
    <lineage>
        <taxon>Bacteria</taxon>
        <taxon>Pseudomonadati</taxon>
        <taxon>Pseudomonadota</taxon>
        <taxon>Gammaproteobacteria</taxon>
        <taxon>Moraxellales</taxon>
        <taxon>Moraxellaceae</taxon>
        <taxon>Moraxella</taxon>
    </lineage>
</organism>
<feature type="transmembrane region" description="Helical" evidence="1">
    <location>
        <begin position="6"/>
        <end position="25"/>
    </location>
</feature>
<accession>A0A378QJR8</accession>
<dbReference type="GeneID" id="302270667"/>
<protein>
    <recommendedName>
        <fullName evidence="4">DUF2931 domain-containing protein</fullName>
    </recommendedName>
</protein>
<sequence>MWYKKYWVWAFVVITILTLALYYGYKERQRMIEQKDWYGWSVATMMASYSNIPYEDAARSELSTYIQLLYIPSRPDRQSYFATNDGKQLVTMDYADNWWSLRFEPLLGAAYYGPVPDRMHLVYLNERDMGIYKLDVELPKEKIMEIRNNKGRGITDLHPDPDYRRDDWGKLVIAFVGDDYITLYLGSTRQNLKEVASWQATKVADRLTPEDVAELYQLDDPVRIEETVNREGHVEPKIKKFFPKLWKQYQAGEWRMDAEHFKMMQTRFPWNLEVVDPTGDWLGEYEITYMNLEHYATLSDRLEQHKKELKPIPLKIRTWVFDKPLQKKYYVEIYTIPTPKWAAFRHSFPTYVGDPNATYLYKRFEYFYPNRSLKTNDIPAKPEEFATLKIILDNNGKMSEIYLEKNGIKLPLEGAYHYYLAEVDPDHGGYYPYDEDFEYFLTEPKMKDLSDPERSREEVWFPRENYLEF</sequence>